<gene>
    <name evidence="4 9" type="primary">proC</name>
    <name evidence="9" type="ORF">H9966_08840</name>
</gene>
<evidence type="ECO:0000256" key="6">
    <source>
        <dbReference type="PIRSR" id="PIRSR000193-1"/>
    </source>
</evidence>
<feature type="binding site" evidence="6">
    <location>
        <begin position="6"/>
        <end position="11"/>
    </location>
    <ligand>
        <name>NADP(+)</name>
        <dbReference type="ChEBI" id="CHEBI:58349"/>
    </ligand>
</feature>
<evidence type="ECO:0000313" key="10">
    <source>
        <dbReference type="Proteomes" id="UP000824055"/>
    </source>
</evidence>
<evidence type="ECO:0000256" key="5">
    <source>
        <dbReference type="NCBIfam" id="TIGR00112"/>
    </source>
</evidence>
<feature type="domain" description="Pyrroline-5-carboxylate reductase catalytic N-terminal" evidence="7">
    <location>
        <begin position="2"/>
        <end position="95"/>
    </location>
</feature>
<dbReference type="SUPFAM" id="SSF48179">
    <property type="entry name" value="6-phosphogluconate dehydrogenase C-terminal domain-like"/>
    <property type="match status" value="1"/>
</dbReference>
<dbReference type="GO" id="GO:0005737">
    <property type="term" value="C:cytoplasm"/>
    <property type="evidence" value="ECO:0007669"/>
    <property type="project" value="UniProtKB-SubCell"/>
</dbReference>
<dbReference type="InterPro" id="IPR000304">
    <property type="entry name" value="Pyrroline-COOH_reductase"/>
</dbReference>
<sequence length="260" mass="27735">MKITVIGAGNMGGALVKGLAKKAGHQLTVTARTEATLSRITAEYPEVQTSLNNVESVKGVDIVVLAVKPWLVRSVIEEIKDSLDFERQVILSVAANVFTETLREYLGCPTANVFYVMPNIAAEYNESMTFLAPANGVSPELTQRIEELLSLLGKVKVCMENEVAAGNMMSGCGIAYVFRFIHAMMEGGVEMGLYPAEAREIAMQAMKGAVATLESSGMHPAVAIDKVTTPGGLTIKGLNELDHAGFNSAVIRCLKAGLAK</sequence>
<dbReference type="GO" id="GO:0004735">
    <property type="term" value="F:pyrroline-5-carboxylate reductase activity"/>
    <property type="evidence" value="ECO:0007669"/>
    <property type="project" value="UniProtKB-UniRule"/>
</dbReference>
<dbReference type="InterPro" id="IPR036291">
    <property type="entry name" value="NAD(P)-bd_dom_sf"/>
</dbReference>
<comment type="caution">
    <text evidence="9">The sequence shown here is derived from an EMBL/GenBank/DDBJ whole genome shotgun (WGS) entry which is preliminary data.</text>
</comment>
<dbReference type="InterPro" id="IPR029036">
    <property type="entry name" value="P5CR_dimer"/>
</dbReference>
<dbReference type="Gene3D" id="1.10.3730.10">
    <property type="entry name" value="ProC C-terminal domain-like"/>
    <property type="match status" value="1"/>
</dbReference>
<comment type="catalytic activity">
    <reaction evidence="4">
        <text>L-proline + NADP(+) = (S)-1-pyrroline-5-carboxylate + NADPH + 2 H(+)</text>
        <dbReference type="Rhea" id="RHEA:14109"/>
        <dbReference type="ChEBI" id="CHEBI:15378"/>
        <dbReference type="ChEBI" id="CHEBI:17388"/>
        <dbReference type="ChEBI" id="CHEBI:57783"/>
        <dbReference type="ChEBI" id="CHEBI:58349"/>
        <dbReference type="ChEBI" id="CHEBI:60039"/>
        <dbReference type="EC" id="1.5.1.2"/>
    </reaction>
</comment>
<dbReference type="InterPro" id="IPR008927">
    <property type="entry name" value="6-PGluconate_DH-like_C_sf"/>
</dbReference>
<reference evidence="9" key="1">
    <citation type="journal article" date="2021" name="PeerJ">
        <title>Extensive microbial diversity within the chicken gut microbiome revealed by metagenomics and culture.</title>
        <authorList>
            <person name="Gilroy R."/>
            <person name="Ravi A."/>
            <person name="Getino M."/>
            <person name="Pursley I."/>
            <person name="Horton D.L."/>
            <person name="Alikhan N.F."/>
            <person name="Baker D."/>
            <person name="Gharbi K."/>
            <person name="Hall N."/>
            <person name="Watson M."/>
            <person name="Adriaenssens E.M."/>
            <person name="Foster-Nyarko E."/>
            <person name="Jarju S."/>
            <person name="Secka A."/>
            <person name="Antonio M."/>
            <person name="Oren A."/>
            <person name="Chaudhuri R.R."/>
            <person name="La Ragione R."/>
            <person name="Hildebrand F."/>
            <person name="Pallen M.J."/>
        </authorList>
    </citation>
    <scope>NUCLEOTIDE SEQUENCE</scope>
    <source>
        <strain evidence="9">ChiHecec3B27-8219</strain>
    </source>
</reference>
<dbReference type="PANTHER" id="PTHR11645:SF0">
    <property type="entry name" value="PYRROLINE-5-CARBOXYLATE REDUCTASE 3"/>
    <property type="match status" value="1"/>
</dbReference>
<proteinExistence type="inferred from homology"/>
<accession>A0A9D2JWK3</accession>
<dbReference type="Gene3D" id="3.40.50.720">
    <property type="entry name" value="NAD(P)-binding Rossmann-like Domain"/>
    <property type="match status" value="1"/>
</dbReference>
<feature type="binding site" evidence="6">
    <location>
        <position position="53"/>
    </location>
    <ligand>
        <name>NADPH</name>
        <dbReference type="ChEBI" id="CHEBI:57783"/>
    </ligand>
</feature>
<keyword evidence="4" id="KW-0028">Amino-acid biosynthesis</keyword>
<dbReference type="FunFam" id="1.10.3730.10:FF:000001">
    <property type="entry name" value="Pyrroline-5-carboxylate reductase"/>
    <property type="match status" value="1"/>
</dbReference>
<comment type="catalytic activity">
    <reaction evidence="4">
        <text>L-proline + NAD(+) = (S)-1-pyrroline-5-carboxylate + NADH + 2 H(+)</text>
        <dbReference type="Rhea" id="RHEA:14105"/>
        <dbReference type="ChEBI" id="CHEBI:15378"/>
        <dbReference type="ChEBI" id="CHEBI:17388"/>
        <dbReference type="ChEBI" id="CHEBI:57540"/>
        <dbReference type="ChEBI" id="CHEBI:57945"/>
        <dbReference type="ChEBI" id="CHEBI:60039"/>
        <dbReference type="EC" id="1.5.1.2"/>
    </reaction>
</comment>
<dbReference type="Pfam" id="PF14748">
    <property type="entry name" value="P5CR_dimer"/>
    <property type="match status" value="1"/>
</dbReference>
<keyword evidence="4" id="KW-0963">Cytoplasm</keyword>
<evidence type="ECO:0000256" key="3">
    <source>
        <dbReference type="ARBA" id="ARBA00023002"/>
    </source>
</evidence>
<dbReference type="EC" id="1.5.1.2" evidence="4 5"/>
<dbReference type="AlphaFoldDB" id="A0A9D2JWK3"/>
<evidence type="ECO:0000256" key="2">
    <source>
        <dbReference type="ARBA" id="ARBA00022857"/>
    </source>
</evidence>
<dbReference type="EMBL" id="DXBE01000064">
    <property type="protein sequence ID" value="HIZ69966.1"/>
    <property type="molecule type" value="Genomic_DNA"/>
</dbReference>
<evidence type="ECO:0000259" key="8">
    <source>
        <dbReference type="Pfam" id="PF14748"/>
    </source>
</evidence>
<comment type="similarity">
    <text evidence="1 4">Belongs to the pyrroline-5-carboxylate reductase family.</text>
</comment>
<dbReference type="GO" id="GO:0055129">
    <property type="term" value="P:L-proline biosynthetic process"/>
    <property type="evidence" value="ECO:0007669"/>
    <property type="project" value="UniProtKB-UniRule"/>
</dbReference>
<evidence type="ECO:0000259" key="7">
    <source>
        <dbReference type="Pfam" id="PF03807"/>
    </source>
</evidence>
<comment type="function">
    <text evidence="4">Catalyzes the reduction of 1-pyrroline-5-carboxylate (PCA) to L-proline.</text>
</comment>
<reference evidence="9" key="2">
    <citation type="submission" date="2021-04" db="EMBL/GenBank/DDBJ databases">
        <authorList>
            <person name="Gilroy R."/>
        </authorList>
    </citation>
    <scope>NUCLEOTIDE SEQUENCE</scope>
    <source>
        <strain evidence="9">ChiHecec3B27-8219</strain>
    </source>
</reference>
<protein>
    <recommendedName>
        <fullName evidence="4 5">Pyrroline-5-carboxylate reductase</fullName>
        <shortName evidence="4">P5C reductase</shortName>
        <shortName evidence="4">P5CR</shortName>
        <ecNumber evidence="4 5">1.5.1.2</ecNumber>
    </recommendedName>
    <alternativeName>
        <fullName evidence="4">PCA reductase</fullName>
    </alternativeName>
</protein>
<dbReference type="HAMAP" id="MF_01925">
    <property type="entry name" value="P5C_reductase"/>
    <property type="match status" value="1"/>
</dbReference>
<name>A0A9D2JWK3_9BACT</name>
<comment type="subcellular location">
    <subcellularLocation>
        <location evidence="4">Cytoplasm</location>
    </subcellularLocation>
</comment>
<dbReference type="PIRSF" id="PIRSF000193">
    <property type="entry name" value="Pyrrol-5-carb_rd"/>
    <property type="match status" value="1"/>
</dbReference>
<dbReference type="PANTHER" id="PTHR11645">
    <property type="entry name" value="PYRROLINE-5-CARBOXYLATE REDUCTASE"/>
    <property type="match status" value="1"/>
</dbReference>
<organism evidence="9 10">
    <name type="scientific">Candidatus Prevotella avicola</name>
    <dbReference type="NCBI Taxonomy" id="2838738"/>
    <lineage>
        <taxon>Bacteria</taxon>
        <taxon>Pseudomonadati</taxon>
        <taxon>Bacteroidota</taxon>
        <taxon>Bacteroidia</taxon>
        <taxon>Bacteroidales</taxon>
        <taxon>Prevotellaceae</taxon>
        <taxon>Prevotella</taxon>
    </lineage>
</organism>
<feature type="domain" description="Pyrroline-5-carboxylate reductase dimerisation" evidence="8">
    <location>
        <begin position="160"/>
        <end position="258"/>
    </location>
</feature>
<dbReference type="NCBIfam" id="TIGR00112">
    <property type="entry name" value="proC"/>
    <property type="match status" value="1"/>
</dbReference>
<keyword evidence="3 4" id="KW-0560">Oxidoreductase</keyword>
<dbReference type="Pfam" id="PF03807">
    <property type="entry name" value="F420_oxidored"/>
    <property type="match status" value="1"/>
</dbReference>
<dbReference type="Proteomes" id="UP000824055">
    <property type="component" value="Unassembled WGS sequence"/>
</dbReference>
<evidence type="ECO:0000256" key="4">
    <source>
        <dbReference type="HAMAP-Rule" id="MF_01925"/>
    </source>
</evidence>
<feature type="binding site" evidence="6">
    <location>
        <begin position="66"/>
        <end position="69"/>
    </location>
    <ligand>
        <name>NADP(+)</name>
        <dbReference type="ChEBI" id="CHEBI:58349"/>
    </ligand>
</feature>
<dbReference type="SUPFAM" id="SSF51735">
    <property type="entry name" value="NAD(P)-binding Rossmann-fold domains"/>
    <property type="match status" value="1"/>
</dbReference>
<evidence type="ECO:0000256" key="1">
    <source>
        <dbReference type="ARBA" id="ARBA00005525"/>
    </source>
</evidence>
<evidence type="ECO:0000313" key="9">
    <source>
        <dbReference type="EMBL" id="HIZ69966.1"/>
    </source>
</evidence>
<dbReference type="InterPro" id="IPR028939">
    <property type="entry name" value="P5C_Rdtase_cat_N"/>
</dbReference>
<keyword evidence="2 4" id="KW-0521">NADP</keyword>
<keyword evidence="4" id="KW-0641">Proline biosynthesis</keyword>
<comment type="pathway">
    <text evidence="4">Amino-acid biosynthesis; L-proline biosynthesis; L-proline from L-glutamate 5-semialdehyde: step 1/1.</text>
</comment>